<gene>
    <name evidence="2" type="ORF">DY000_02012439</name>
</gene>
<comment type="caution">
    <text evidence="2">The sequence shown here is derived from an EMBL/GenBank/DDBJ whole genome shotgun (WGS) entry which is preliminary data.</text>
</comment>
<feature type="compositionally biased region" description="Polar residues" evidence="1">
    <location>
        <begin position="77"/>
        <end position="88"/>
    </location>
</feature>
<accession>A0ABQ7DB99</accession>
<feature type="compositionally biased region" description="Polar residues" evidence="1">
    <location>
        <begin position="12"/>
        <end position="32"/>
    </location>
</feature>
<feature type="compositionally biased region" description="Basic and acidic residues" evidence="1">
    <location>
        <begin position="1"/>
        <end position="10"/>
    </location>
</feature>
<reference evidence="2 3" key="1">
    <citation type="journal article" date="2020" name="BMC Genomics">
        <title>Intraspecific diversification of the crop wild relative Brassica cretica Lam. using demographic model selection.</title>
        <authorList>
            <person name="Kioukis A."/>
            <person name="Michalopoulou V.A."/>
            <person name="Briers L."/>
            <person name="Pirintsos S."/>
            <person name="Studholme D.J."/>
            <person name="Pavlidis P."/>
            <person name="Sarris P.F."/>
        </authorList>
    </citation>
    <scope>NUCLEOTIDE SEQUENCE [LARGE SCALE GENOMIC DNA]</scope>
    <source>
        <strain evidence="3">cv. PFS-1207/04</strain>
    </source>
</reference>
<proteinExistence type="predicted"/>
<name>A0ABQ7DB99_BRACR</name>
<evidence type="ECO:0000256" key="1">
    <source>
        <dbReference type="SAM" id="MobiDB-lite"/>
    </source>
</evidence>
<dbReference type="EMBL" id="QGKV02000759">
    <property type="protein sequence ID" value="KAF3568764.1"/>
    <property type="molecule type" value="Genomic_DNA"/>
</dbReference>
<evidence type="ECO:0000313" key="2">
    <source>
        <dbReference type="EMBL" id="KAF3568764.1"/>
    </source>
</evidence>
<dbReference type="Proteomes" id="UP000266723">
    <property type="component" value="Unassembled WGS sequence"/>
</dbReference>
<protein>
    <recommendedName>
        <fullName evidence="4">DUF4005 domain-containing protein</fullName>
    </recommendedName>
</protein>
<evidence type="ECO:0000313" key="3">
    <source>
        <dbReference type="Proteomes" id="UP000266723"/>
    </source>
</evidence>
<keyword evidence="3" id="KW-1185">Reference proteome</keyword>
<organism evidence="2 3">
    <name type="scientific">Brassica cretica</name>
    <name type="common">Mustard</name>
    <dbReference type="NCBI Taxonomy" id="69181"/>
    <lineage>
        <taxon>Eukaryota</taxon>
        <taxon>Viridiplantae</taxon>
        <taxon>Streptophyta</taxon>
        <taxon>Embryophyta</taxon>
        <taxon>Tracheophyta</taxon>
        <taxon>Spermatophyta</taxon>
        <taxon>Magnoliopsida</taxon>
        <taxon>eudicotyledons</taxon>
        <taxon>Gunneridae</taxon>
        <taxon>Pentapetalae</taxon>
        <taxon>rosids</taxon>
        <taxon>malvids</taxon>
        <taxon>Brassicales</taxon>
        <taxon>Brassicaceae</taxon>
        <taxon>Brassiceae</taxon>
        <taxon>Brassica</taxon>
    </lineage>
</organism>
<sequence length="144" mass="15360">MSPNLSKEESSDTGGESASESVSDPPTTTPKYTKSLCLDAISEYSESDTRSIYSEAPKKKISPASKKSGDMAKLRRNSSAGLRSTGSSPVKPRPAPKVTLPLSPFGRNSKARKDTRLPLSPMSPLGHTRRSRHLSGPASDSELT</sequence>
<evidence type="ECO:0008006" key="4">
    <source>
        <dbReference type="Google" id="ProtNLM"/>
    </source>
</evidence>
<feature type="region of interest" description="Disordered" evidence="1">
    <location>
        <begin position="1"/>
        <end position="144"/>
    </location>
</feature>